<dbReference type="EMBL" id="LN483142">
    <property type="protein sequence ID" value="CED83138.1"/>
    <property type="molecule type" value="Genomic_DNA"/>
</dbReference>
<name>A0A0F7SSV2_PHARH</name>
<dbReference type="AlphaFoldDB" id="A0A0F7SSV2"/>
<sequence length="75" mass="8417">MMAGLGIPKLALSLDDSHLVTRTISQDYSGPKRSLFRLFFHHTSPTSRVSVLPRGASSSFPRYNFCLFPLFSLNK</sequence>
<reference evidence="1" key="1">
    <citation type="submission" date="2014-08" db="EMBL/GenBank/DDBJ databases">
        <authorList>
            <person name="Sharma Rahul"/>
            <person name="Thines Marco"/>
        </authorList>
    </citation>
    <scope>NUCLEOTIDE SEQUENCE</scope>
</reference>
<organism evidence="1">
    <name type="scientific">Phaffia rhodozyma</name>
    <name type="common">Yeast</name>
    <name type="synonym">Xanthophyllomyces dendrorhous</name>
    <dbReference type="NCBI Taxonomy" id="264483"/>
    <lineage>
        <taxon>Eukaryota</taxon>
        <taxon>Fungi</taxon>
        <taxon>Dikarya</taxon>
        <taxon>Basidiomycota</taxon>
        <taxon>Agaricomycotina</taxon>
        <taxon>Tremellomycetes</taxon>
        <taxon>Cystofilobasidiales</taxon>
        <taxon>Mrakiaceae</taxon>
        <taxon>Phaffia</taxon>
    </lineage>
</organism>
<proteinExistence type="predicted"/>
<accession>A0A0F7SSV2</accession>
<protein>
    <submittedName>
        <fullName evidence="1">Uncharacterized protein</fullName>
    </submittedName>
</protein>
<evidence type="ECO:0000313" key="1">
    <source>
        <dbReference type="EMBL" id="CED83138.1"/>
    </source>
</evidence>